<proteinExistence type="predicted"/>
<protein>
    <recommendedName>
        <fullName evidence="2">Major tropism determinant N-terminal domain-containing protein</fullName>
    </recommendedName>
</protein>
<evidence type="ECO:0000313" key="1">
    <source>
        <dbReference type="EMBL" id="CAB5207164.1"/>
    </source>
</evidence>
<dbReference type="EMBL" id="LR798229">
    <property type="protein sequence ID" value="CAB5207164.1"/>
    <property type="molecule type" value="Genomic_DNA"/>
</dbReference>
<evidence type="ECO:0008006" key="2">
    <source>
        <dbReference type="Google" id="ProtNLM"/>
    </source>
</evidence>
<gene>
    <name evidence="1" type="ORF">UFOVP184_38</name>
</gene>
<sequence>MPNQIRIKRRLSGGAAGSPSGLLNAELAFNETDNTLYYGFGDAGGGVASSVSAIAGSGAFVALTGSQSIAGTKTVTGAISVTGTLDYTETLTTAENSTKVATTRWVTAKVSTLGGGTVTSVGLSLPNIFTVTGSPVTSTGNLTATLASQTAAFVFAAPTGAAGSPTFRALAVTDIPTLTASKISDFDTQVRTSRRDQLSVPLADVNNNSYKIINLADPVNAQDAATKNYVDTSLQGLKPKQSVRAASTANIASLSGPQTIDGISLVAGDRVLVKDQTTSAGNGIYLVASGAWTRTTDADTWAEIVSAYVFVEAGTTNADIGYVFTVDQGGTINATNITVVQFTGAGQITVNAPLSKTGNVISLGTVTVPFGGTGATTLTGFVYGNGAAAMTAVATIPIANGGTGATTAPLALSGLGAAARGANSDITSITGLTTALTVAQGGTGATTITGLVKGTGTSAFTAATAGTDYLAPSSTIDGGTF</sequence>
<accession>A0A6J7WGP5</accession>
<name>A0A6J7WGP5_9CAUD</name>
<reference evidence="1" key="1">
    <citation type="submission" date="2020-05" db="EMBL/GenBank/DDBJ databases">
        <authorList>
            <person name="Chiriac C."/>
            <person name="Salcher M."/>
            <person name="Ghai R."/>
            <person name="Kavagutti S V."/>
        </authorList>
    </citation>
    <scope>NUCLEOTIDE SEQUENCE</scope>
</reference>
<organism evidence="1">
    <name type="scientific">uncultured Caudovirales phage</name>
    <dbReference type="NCBI Taxonomy" id="2100421"/>
    <lineage>
        <taxon>Viruses</taxon>
        <taxon>Duplodnaviria</taxon>
        <taxon>Heunggongvirae</taxon>
        <taxon>Uroviricota</taxon>
        <taxon>Caudoviricetes</taxon>
        <taxon>Peduoviridae</taxon>
        <taxon>Maltschvirus</taxon>
        <taxon>Maltschvirus maltsch</taxon>
    </lineage>
</organism>